<gene>
    <name evidence="2" type="ORF">FALBO_3853</name>
</gene>
<protein>
    <submittedName>
        <fullName evidence="2">Uncharacterized protein</fullName>
    </submittedName>
</protein>
<dbReference type="EMBL" id="JAADYS010000503">
    <property type="protein sequence ID" value="KAF4469226.1"/>
    <property type="molecule type" value="Genomic_DNA"/>
</dbReference>
<feature type="region of interest" description="Disordered" evidence="1">
    <location>
        <begin position="81"/>
        <end position="111"/>
    </location>
</feature>
<evidence type="ECO:0000256" key="1">
    <source>
        <dbReference type="SAM" id="MobiDB-lite"/>
    </source>
</evidence>
<organism evidence="2 3">
    <name type="scientific">Fusarium albosuccineum</name>
    <dbReference type="NCBI Taxonomy" id="1237068"/>
    <lineage>
        <taxon>Eukaryota</taxon>
        <taxon>Fungi</taxon>
        <taxon>Dikarya</taxon>
        <taxon>Ascomycota</taxon>
        <taxon>Pezizomycotina</taxon>
        <taxon>Sordariomycetes</taxon>
        <taxon>Hypocreomycetidae</taxon>
        <taxon>Hypocreales</taxon>
        <taxon>Nectriaceae</taxon>
        <taxon>Fusarium</taxon>
        <taxon>Fusarium decemcellulare species complex</taxon>
    </lineage>
</organism>
<dbReference type="AlphaFoldDB" id="A0A8H4LHL4"/>
<name>A0A8H4LHL4_9HYPO</name>
<sequence length="111" mass="12497">MESKLQPQSYSGRKNGYYEGDKSKCDNEDAGEAIAVSIAIVTATATAARPGFDNEVEIDNGEKLCNDKKREPEIMTARWRRKRRERGMVKTRRWEDEKGKKEAGVGTALSE</sequence>
<reference evidence="2 3" key="1">
    <citation type="submission" date="2020-01" db="EMBL/GenBank/DDBJ databases">
        <title>Identification and distribution of gene clusters putatively required for synthesis of sphingolipid metabolism inhibitors in phylogenetically diverse species of the filamentous fungus Fusarium.</title>
        <authorList>
            <person name="Kim H.-S."/>
            <person name="Busman M."/>
            <person name="Brown D.W."/>
            <person name="Divon H."/>
            <person name="Uhlig S."/>
            <person name="Proctor R.H."/>
        </authorList>
    </citation>
    <scope>NUCLEOTIDE SEQUENCE [LARGE SCALE GENOMIC DNA]</scope>
    <source>
        <strain evidence="2 3">NRRL 20459</strain>
    </source>
</reference>
<feature type="region of interest" description="Disordered" evidence="1">
    <location>
        <begin position="1"/>
        <end position="24"/>
    </location>
</feature>
<feature type="compositionally biased region" description="Polar residues" evidence="1">
    <location>
        <begin position="1"/>
        <end position="12"/>
    </location>
</feature>
<feature type="compositionally biased region" description="Basic and acidic residues" evidence="1">
    <location>
        <begin position="86"/>
        <end position="103"/>
    </location>
</feature>
<dbReference type="Proteomes" id="UP000554235">
    <property type="component" value="Unassembled WGS sequence"/>
</dbReference>
<proteinExistence type="predicted"/>
<keyword evidence="3" id="KW-1185">Reference proteome</keyword>
<comment type="caution">
    <text evidence="2">The sequence shown here is derived from an EMBL/GenBank/DDBJ whole genome shotgun (WGS) entry which is preliminary data.</text>
</comment>
<accession>A0A8H4LHL4</accession>
<feature type="non-terminal residue" evidence="2">
    <location>
        <position position="1"/>
    </location>
</feature>
<evidence type="ECO:0000313" key="3">
    <source>
        <dbReference type="Proteomes" id="UP000554235"/>
    </source>
</evidence>
<evidence type="ECO:0000313" key="2">
    <source>
        <dbReference type="EMBL" id="KAF4469226.1"/>
    </source>
</evidence>